<accession>A0A8D8PWD3</accession>
<proteinExistence type="predicted"/>
<organism evidence="2">
    <name type="scientific">Cacopsylla melanoneura</name>
    <dbReference type="NCBI Taxonomy" id="428564"/>
    <lineage>
        <taxon>Eukaryota</taxon>
        <taxon>Metazoa</taxon>
        <taxon>Ecdysozoa</taxon>
        <taxon>Arthropoda</taxon>
        <taxon>Hexapoda</taxon>
        <taxon>Insecta</taxon>
        <taxon>Pterygota</taxon>
        <taxon>Neoptera</taxon>
        <taxon>Paraneoptera</taxon>
        <taxon>Hemiptera</taxon>
        <taxon>Sternorrhyncha</taxon>
        <taxon>Psylloidea</taxon>
        <taxon>Psyllidae</taxon>
        <taxon>Psyllinae</taxon>
        <taxon>Cacopsylla</taxon>
    </lineage>
</organism>
<reference evidence="2" key="1">
    <citation type="submission" date="2021-05" db="EMBL/GenBank/DDBJ databases">
        <authorList>
            <person name="Alioto T."/>
            <person name="Alioto T."/>
            <person name="Gomez Garrido J."/>
        </authorList>
    </citation>
    <scope>NUCLEOTIDE SEQUENCE</scope>
</reference>
<evidence type="ECO:0000313" key="2">
    <source>
        <dbReference type="EMBL" id="CAG6615773.1"/>
    </source>
</evidence>
<dbReference type="AlphaFoldDB" id="A0A8D8PWD3"/>
<protein>
    <submittedName>
        <fullName evidence="2">Uncharacterized protein</fullName>
    </submittedName>
</protein>
<name>A0A8D8PWD3_9HEMI</name>
<dbReference type="EMBL" id="HBUF01033891">
    <property type="protein sequence ID" value="CAG6615773.1"/>
    <property type="molecule type" value="Transcribed_RNA"/>
</dbReference>
<sequence>MPRLGATSAQRYLRQGANHIYNHLPTSAQLYIAEIVGQRAVLAGGEALGQRRADPNYPPTLGQPSPNGAFPTWAQRWPTNLQRRPNVILPLALVPETFLSKNPCR</sequence>
<feature type="region of interest" description="Disordered" evidence="1">
    <location>
        <begin position="51"/>
        <end position="71"/>
    </location>
</feature>
<evidence type="ECO:0000256" key="1">
    <source>
        <dbReference type="SAM" id="MobiDB-lite"/>
    </source>
</evidence>